<dbReference type="InterPro" id="IPR012349">
    <property type="entry name" value="Split_barrel_FMN-bd"/>
</dbReference>
<feature type="domain" description="Pyridoxamine 5'-phosphate oxidase N-terminal" evidence="1">
    <location>
        <begin position="44"/>
        <end position="163"/>
    </location>
</feature>
<gene>
    <name evidence="2" type="ORF">CR492_13920</name>
</gene>
<protein>
    <submittedName>
        <fullName evidence="2">Pyridoxamine 5'-phosphate oxidase</fullName>
    </submittedName>
</protein>
<evidence type="ECO:0000313" key="2">
    <source>
        <dbReference type="EMBL" id="PNG25435.1"/>
    </source>
</evidence>
<dbReference type="Pfam" id="PF01243">
    <property type="entry name" value="PNPOx_N"/>
    <property type="match status" value="1"/>
</dbReference>
<dbReference type="AlphaFoldDB" id="A0A2J7TF84"/>
<dbReference type="Gene3D" id="2.30.110.10">
    <property type="entry name" value="Electron Transport, Fmn-binding Protein, Chain A"/>
    <property type="match status" value="1"/>
</dbReference>
<reference evidence="2 3" key="1">
    <citation type="submission" date="2017-10" db="EMBL/GenBank/DDBJ databases">
        <title>Genome announcement of Methylocella silvestris TVC from permafrost.</title>
        <authorList>
            <person name="Wang J."/>
            <person name="Geng K."/>
            <person name="Ul-Haque F."/>
            <person name="Crombie A.T."/>
            <person name="Street L.E."/>
            <person name="Wookey P.A."/>
            <person name="Murrell J.C."/>
            <person name="Pratscher J."/>
        </authorList>
    </citation>
    <scope>NUCLEOTIDE SEQUENCE [LARGE SCALE GENOMIC DNA]</scope>
    <source>
        <strain evidence="2 3">TVC</strain>
    </source>
</reference>
<accession>A0A2J7TF84</accession>
<dbReference type="EMBL" id="PDZR01000016">
    <property type="protein sequence ID" value="PNG25435.1"/>
    <property type="molecule type" value="Genomic_DNA"/>
</dbReference>
<dbReference type="OrthoDB" id="9786134at2"/>
<evidence type="ECO:0000313" key="3">
    <source>
        <dbReference type="Proteomes" id="UP000236286"/>
    </source>
</evidence>
<dbReference type="Proteomes" id="UP000236286">
    <property type="component" value="Unassembled WGS sequence"/>
</dbReference>
<dbReference type="SUPFAM" id="SSF50475">
    <property type="entry name" value="FMN-binding split barrel"/>
    <property type="match status" value="1"/>
</dbReference>
<dbReference type="InterPro" id="IPR011576">
    <property type="entry name" value="Pyridox_Oxase_N"/>
</dbReference>
<dbReference type="PANTHER" id="PTHR42815:SF2">
    <property type="entry name" value="FAD-BINDING, PUTATIVE (AFU_ORTHOLOGUE AFUA_6G07600)-RELATED"/>
    <property type="match status" value="1"/>
</dbReference>
<sequence>MGATQTFSSDVIFTPSVKAAQTRKGSRAAYARLEEKGSFETRITPDLAAFIGAQISVFLATASRDGQPYIQHRGGPPGFLRVLDDKTIGFADFAGNRQYVTLGNLAENPKAQLFLIDYAQRRRIKIWGEARAVENDDGLLAGLMPDGYRARGEQAILFTVSAWDANCPQHIPQRFEAADVAAALGERDRRIAALEAELKALRAKTTP</sequence>
<dbReference type="RefSeq" id="WP_102844346.1">
    <property type="nucleotide sequence ID" value="NZ_PDZR01000016.1"/>
</dbReference>
<name>A0A2J7TF84_METSI</name>
<dbReference type="PANTHER" id="PTHR42815">
    <property type="entry name" value="FAD-BINDING, PUTATIVE (AFU_ORTHOLOGUE AFUA_6G07600)-RELATED"/>
    <property type="match status" value="1"/>
</dbReference>
<evidence type="ECO:0000259" key="1">
    <source>
        <dbReference type="Pfam" id="PF01243"/>
    </source>
</evidence>
<proteinExistence type="predicted"/>
<organism evidence="2 3">
    <name type="scientific">Methylocella silvestris</name>
    <dbReference type="NCBI Taxonomy" id="199596"/>
    <lineage>
        <taxon>Bacteria</taxon>
        <taxon>Pseudomonadati</taxon>
        <taxon>Pseudomonadota</taxon>
        <taxon>Alphaproteobacteria</taxon>
        <taxon>Hyphomicrobiales</taxon>
        <taxon>Beijerinckiaceae</taxon>
        <taxon>Methylocella</taxon>
    </lineage>
</organism>
<comment type="caution">
    <text evidence="2">The sequence shown here is derived from an EMBL/GenBank/DDBJ whole genome shotgun (WGS) entry which is preliminary data.</text>
</comment>